<dbReference type="AlphaFoldDB" id="A0A545TGH1"/>
<dbReference type="UniPathway" id="UPA00395"/>
<dbReference type="SUPFAM" id="SSF51182">
    <property type="entry name" value="RmlC-like cupins"/>
    <property type="match status" value="1"/>
</dbReference>
<comment type="subunit">
    <text evidence="1 5">Homodimer.</text>
</comment>
<dbReference type="OrthoDB" id="9804602at2"/>
<comment type="cofactor">
    <cofactor evidence="5">
        <name>Ni(2+)</name>
        <dbReference type="ChEBI" id="CHEBI:49786"/>
    </cofactor>
</comment>
<dbReference type="HAMAP" id="MF_00616">
    <property type="entry name" value="Ureidogly_lyase"/>
    <property type="match status" value="1"/>
</dbReference>
<dbReference type="EC" id="4.3.2.3" evidence="5"/>
<comment type="catalytic activity">
    <reaction evidence="4 5">
        <text>(S)-ureidoglycolate = urea + glyoxylate</text>
        <dbReference type="Rhea" id="RHEA:11304"/>
        <dbReference type="ChEBI" id="CHEBI:16199"/>
        <dbReference type="ChEBI" id="CHEBI:36655"/>
        <dbReference type="ChEBI" id="CHEBI:57296"/>
        <dbReference type="EC" id="4.3.2.3"/>
    </reaction>
</comment>
<dbReference type="PANTHER" id="PTHR21221">
    <property type="entry name" value="UREIDOGLYCOLATE HYDROLASE"/>
    <property type="match status" value="1"/>
</dbReference>
<dbReference type="InterPro" id="IPR047233">
    <property type="entry name" value="UAH_cupin"/>
</dbReference>
<dbReference type="Pfam" id="PF04115">
    <property type="entry name" value="Ureidogly_lyase"/>
    <property type="match status" value="1"/>
</dbReference>
<evidence type="ECO:0000313" key="7">
    <source>
        <dbReference type="Proteomes" id="UP000315252"/>
    </source>
</evidence>
<dbReference type="GO" id="GO:0004848">
    <property type="term" value="F:ureidoglycolate hydrolase activity"/>
    <property type="evidence" value="ECO:0007669"/>
    <property type="project" value="InterPro"/>
</dbReference>
<proteinExistence type="inferred from homology"/>
<sequence>MTRSLRPRALTREAFAPFGDVIQTEGAKHFQINEGTTTRFHDLAEIDTLEQGGRPIISIFRGDPRPMPFEIRIMERHPLASQAFVPLFARPYLVVVARPEIEDGADITAEDLHVFVAQPGQGVNYGRNVWHHPLIALDASSDFLIVDRGGEGDNLVEVHFDKAIARIEL</sequence>
<dbReference type="GO" id="GO:0006145">
    <property type="term" value="P:purine nucleobase catabolic process"/>
    <property type="evidence" value="ECO:0007669"/>
    <property type="project" value="UniProtKB-UniRule"/>
</dbReference>
<dbReference type="InterPro" id="IPR023525">
    <property type="entry name" value="Ureidogly_lyase_bac"/>
</dbReference>
<dbReference type="PIRSF" id="PIRSF017306">
    <property type="entry name" value="Ureidogly_hydro"/>
    <property type="match status" value="1"/>
</dbReference>
<evidence type="ECO:0000256" key="2">
    <source>
        <dbReference type="ARBA" id="ARBA00022631"/>
    </source>
</evidence>
<evidence type="ECO:0000256" key="1">
    <source>
        <dbReference type="ARBA" id="ARBA00011738"/>
    </source>
</evidence>
<reference evidence="6 7" key="1">
    <citation type="submission" date="2019-06" db="EMBL/GenBank/DDBJ databases">
        <title>Whole genome sequence for Rhodospirillaceae sp. R148.</title>
        <authorList>
            <person name="Wang G."/>
        </authorList>
    </citation>
    <scope>NUCLEOTIDE SEQUENCE [LARGE SCALE GENOMIC DNA]</scope>
    <source>
        <strain evidence="6 7">R148</strain>
    </source>
</reference>
<evidence type="ECO:0000256" key="5">
    <source>
        <dbReference type="HAMAP-Rule" id="MF_00616"/>
    </source>
</evidence>
<evidence type="ECO:0000256" key="3">
    <source>
        <dbReference type="ARBA" id="ARBA00023239"/>
    </source>
</evidence>
<name>A0A545TGH1_9PROT</name>
<evidence type="ECO:0000313" key="6">
    <source>
        <dbReference type="EMBL" id="TQV76221.1"/>
    </source>
</evidence>
<comment type="similarity">
    <text evidence="5">Belongs to the ureidoglycolate lyase family.</text>
</comment>
<dbReference type="InterPro" id="IPR024060">
    <property type="entry name" value="Ureidoglycolate_lyase_dom_sf"/>
</dbReference>
<keyword evidence="3 5" id="KW-0456">Lyase</keyword>
<dbReference type="GO" id="GO:0050385">
    <property type="term" value="F:ureidoglycolate lyase activity"/>
    <property type="evidence" value="ECO:0007669"/>
    <property type="project" value="UniProtKB-UniRule"/>
</dbReference>
<dbReference type="CDD" id="cd20298">
    <property type="entry name" value="cupin_UAH"/>
    <property type="match status" value="1"/>
</dbReference>
<dbReference type="Gene3D" id="2.60.120.480">
    <property type="entry name" value="Ureidoglycolate hydrolase"/>
    <property type="match status" value="1"/>
</dbReference>
<dbReference type="InterPro" id="IPR007247">
    <property type="entry name" value="Ureidogly_lyase"/>
</dbReference>
<comment type="function">
    <text evidence="5">Catalyzes the catabolism of the allantoin degradation intermediate (S)-ureidoglycolate, generating urea and glyoxylate. Involved in the utilization of allantoin as nitrogen source.</text>
</comment>
<organism evidence="6 7">
    <name type="scientific">Denitrobaculum tricleocarpae</name>
    <dbReference type="NCBI Taxonomy" id="2591009"/>
    <lineage>
        <taxon>Bacteria</taxon>
        <taxon>Pseudomonadati</taxon>
        <taxon>Pseudomonadota</taxon>
        <taxon>Alphaproteobacteria</taxon>
        <taxon>Rhodospirillales</taxon>
        <taxon>Rhodospirillaceae</taxon>
        <taxon>Denitrobaculum</taxon>
    </lineage>
</organism>
<dbReference type="InterPro" id="IPR011051">
    <property type="entry name" value="RmlC_Cupin_sf"/>
</dbReference>
<gene>
    <name evidence="5" type="primary">allA</name>
    <name evidence="6" type="ORF">FKG95_21540</name>
</gene>
<protein>
    <recommendedName>
        <fullName evidence="5">Ureidoglycolate lyase</fullName>
        <ecNumber evidence="5">4.3.2.3</ecNumber>
    </recommendedName>
    <alternativeName>
        <fullName evidence="5">Ureidoglycolatase</fullName>
    </alternativeName>
</protein>
<dbReference type="GO" id="GO:0000256">
    <property type="term" value="P:allantoin catabolic process"/>
    <property type="evidence" value="ECO:0007669"/>
    <property type="project" value="UniProtKB-UniRule"/>
</dbReference>
<comment type="pathway">
    <text evidence="5">Nitrogen metabolism; (S)-allantoin degradation.</text>
</comment>
<keyword evidence="2 5" id="KW-0659">Purine metabolism</keyword>
<keyword evidence="7" id="KW-1185">Reference proteome</keyword>
<dbReference type="NCBIfam" id="NF009932">
    <property type="entry name" value="PRK13395.1"/>
    <property type="match status" value="1"/>
</dbReference>
<comment type="caution">
    <text evidence="6">The sequence shown here is derived from an EMBL/GenBank/DDBJ whole genome shotgun (WGS) entry which is preliminary data.</text>
</comment>
<dbReference type="RefSeq" id="WP_142898484.1">
    <property type="nucleotide sequence ID" value="NZ_ML660059.1"/>
</dbReference>
<dbReference type="PANTHER" id="PTHR21221:SF1">
    <property type="entry name" value="UREIDOGLYCOLATE LYASE"/>
    <property type="match status" value="1"/>
</dbReference>
<evidence type="ECO:0000256" key="4">
    <source>
        <dbReference type="ARBA" id="ARBA00047684"/>
    </source>
</evidence>
<dbReference type="Proteomes" id="UP000315252">
    <property type="component" value="Unassembled WGS sequence"/>
</dbReference>
<dbReference type="EMBL" id="VHSH01000008">
    <property type="protein sequence ID" value="TQV76221.1"/>
    <property type="molecule type" value="Genomic_DNA"/>
</dbReference>
<accession>A0A545TGH1</accession>